<name>A0ABW4LRH2_9BACI</name>
<protein>
    <recommendedName>
        <fullName evidence="4">Spore germination protein</fullName>
    </recommendedName>
</protein>
<feature type="compositionally biased region" description="Polar residues" evidence="1">
    <location>
        <begin position="44"/>
        <end position="57"/>
    </location>
</feature>
<feature type="region of interest" description="Disordered" evidence="1">
    <location>
        <begin position="44"/>
        <end position="65"/>
    </location>
</feature>
<evidence type="ECO:0008006" key="4">
    <source>
        <dbReference type="Google" id="ProtNLM"/>
    </source>
</evidence>
<gene>
    <name evidence="2" type="ORF">ACFSCX_14010</name>
</gene>
<dbReference type="Proteomes" id="UP001597214">
    <property type="component" value="Unassembled WGS sequence"/>
</dbReference>
<accession>A0ABW4LRH2</accession>
<evidence type="ECO:0000256" key="1">
    <source>
        <dbReference type="SAM" id="MobiDB-lite"/>
    </source>
</evidence>
<comment type="caution">
    <text evidence="2">The sequence shown here is derived from an EMBL/GenBank/DDBJ whole genome shotgun (WGS) entry which is preliminary data.</text>
</comment>
<organism evidence="2 3">
    <name type="scientific">Bacillus salitolerans</name>
    <dbReference type="NCBI Taxonomy" id="1437434"/>
    <lineage>
        <taxon>Bacteria</taxon>
        <taxon>Bacillati</taxon>
        <taxon>Bacillota</taxon>
        <taxon>Bacilli</taxon>
        <taxon>Bacillales</taxon>
        <taxon>Bacillaceae</taxon>
        <taxon>Bacillus</taxon>
    </lineage>
</organism>
<reference evidence="3" key="1">
    <citation type="journal article" date="2019" name="Int. J. Syst. Evol. Microbiol.">
        <title>The Global Catalogue of Microorganisms (GCM) 10K type strain sequencing project: providing services to taxonomists for standard genome sequencing and annotation.</title>
        <authorList>
            <consortium name="The Broad Institute Genomics Platform"/>
            <consortium name="The Broad Institute Genome Sequencing Center for Infectious Disease"/>
            <person name="Wu L."/>
            <person name="Ma J."/>
        </authorList>
    </citation>
    <scope>NUCLEOTIDE SEQUENCE [LARGE SCALE GENOMIC DNA]</scope>
    <source>
        <strain evidence="3">CCUG 49339</strain>
    </source>
</reference>
<proteinExistence type="predicted"/>
<sequence>MTKIKIDHFKIGNINHTSSVQSGINIPTNWSHVQSSSEGFGTINGLNNQMKDNTSIVKKSRNSNG</sequence>
<keyword evidence="3" id="KW-1185">Reference proteome</keyword>
<evidence type="ECO:0000313" key="2">
    <source>
        <dbReference type="EMBL" id="MFD1737657.1"/>
    </source>
</evidence>
<dbReference type="RefSeq" id="WP_377928875.1">
    <property type="nucleotide sequence ID" value="NZ_JBHUEM010000021.1"/>
</dbReference>
<evidence type="ECO:0000313" key="3">
    <source>
        <dbReference type="Proteomes" id="UP001597214"/>
    </source>
</evidence>
<dbReference type="EMBL" id="JBHUEM010000021">
    <property type="protein sequence ID" value="MFD1737657.1"/>
    <property type="molecule type" value="Genomic_DNA"/>
</dbReference>